<comment type="caution">
    <text evidence="2">The sequence shown here is derived from an EMBL/GenBank/DDBJ whole genome shotgun (WGS) entry which is preliminary data.</text>
</comment>
<proteinExistence type="predicted"/>
<name>A0A9P4K496_9PLEO</name>
<dbReference type="AlphaFoldDB" id="A0A9P4K496"/>
<feature type="compositionally biased region" description="Polar residues" evidence="1">
    <location>
        <begin position="252"/>
        <end position="268"/>
    </location>
</feature>
<dbReference type="EMBL" id="ML986662">
    <property type="protein sequence ID" value="KAF2261230.1"/>
    <property type="molecule type" value="Genomic_DNA"/>
</dbReference>
<reference evidence="3" key="1">
    <citation type="journal article" date="2020" name="Stud. Mycol.">
        <title>101 Dothideomycetes genomes: A test case for predicting lifestyles and emergence of pathogens.</title>
        <authorList>
            <person name="Haridas S."/>
            <person name="Albert R."/>
            <person name="Binder M."/>
            <person name="Bloem J."/>
            <person name="LaButti K."/>
            <person name="Salamov A."/>
            <person name="Andreopoulos B."/>
            <person name="Baker S."/>
            <person name="Barry K."/>
            <person name="Bills G."/>
            <person name="Bluhm B."/>
            <person name="Cannon C."/>
            <person name="Castanera R."/>
            <person name="Culley D."/>
            <person name="Daum C."/>
            <person name="Ezra D."/>
            <person name="Gonzalez J."/>
            <person name="Henrissat B."/>
            <person name="Kuo A."/>
            <person name="Liang C."/>
            <person name="Lipzen A."/>
            <person name="Lutzoni F."/>
            <person name="Magnuson J."/>
            <person name="Mondo S."/>
            <person name="Nolan M."/>
            <person name="Ohm R."/>
            <person name="Pangilinan J."/>
            <person name="Park H.-J."/>
            <person name="Ramirez L."/>
            <person name="Alfaro M."/>
            <person name="Sun H."/>
            <person name="Tritt A."/>
            <person name="Yoshinaga Y."/>
            <person name="Zwiers L.-H."/>
            <person name="Turgeon B."/>
            <person name="Goodwin S."/>
            <person name="Spatafora J."/>
            <person name="Crous P."/>
            <person name="Grigoriev I."/>
        </authorList>
    </citation>
    <scope>NUCLEOTIDE SEQUENCE [LARGE SCALE GENOMIC DNA]</scope>
    <source>
        <strain evidence="3">CBS 304.66</strain>
    </source>
</reference>
<evidence type="ECO:0000256" key="1">
    <source>
        <dbReference type="SAM" id="MobiDB-lite"/>
    </source>
</evidence>
<accession>A0A9P4K496</accession>
<feature type="compositionally biased region" description="Pro residues" evidence="1">
    <location>
        <begin position="294"/>
        <end position="304"/>
    </location>
</feature>
<sequence length="362" mass="39742">MGVVPRALSRLALPAIPSPKLVEPDEKLDSATVLRYWYLDPRRPASTLTVQLTAHAPVTRLDHHCYWRTRGGRRQARAFCVSLFHPLVVSTASGQSLFLGRRLSLYYYAEQVLILGIYTAVDVSIAQQRTQVLASVPALQARASNKPNRTAPHRNHHRHPRRHPLEVSTAPSADHRHHPPNTSPQLLATRIVDDDDDDDDDNDDNPPFASLALRLLLHCDCDCTCACACAPLALPPGLLPTYSSPPGERFSNRLTGPTTTSLGISPSCTLPPANNRRTHCPRSTPTAQLLGTPQAPPWAHWPPPRPKETSPPKILASEPSPPYRTAPEPPARYRSAVIRETSGHDAIALCAGLPRVRSCVPR</sequence>
<keyword evidence="3" id="KW-1185">Reference proteome</keyword>
<dbReference type="Proteomes" id="UP000800093">
    <property type="component" value="Unassembled WGS sequence"/>
</dbReference>
<feature type="region of interest" description="Disordered" evidence="1">
    <location>
        <begin position="139"/>
        <end position="187"/>
    </location>
</feature>
<feature type="compositionally biased region" description="Polar residues" evidence="1">
    <location>
        <begin position="281"/>
        <end position="291"/>
    </location>
</feature>
<evidence type="ECO:0000313" key="3">
    <source>
        <dbReference type="Proteomes" id="UP000800093"/>
    </source>
</evidence>
<organism evidence="2 3">
    <name type="scientific">Lojkania enalia</name>
    <dbReference type="NCBI Taxonomy" id="147567"/>
    <lineage>
        <taxon>Eukaryota</taxon>
        <taxon>Fungi</taxon>
        <taxon>Dikarya</taxon>
        <taxon>Ascomycota</taxon>
        <taxon>Pezizomycotina</taxon>
        <taxon>Dothideomycetes</taxon>
        <taxon>Pleosporomycetidae</taxon>
        <taxon>Pleosporales</taxon>
        <taxon>Pleosporales incertae sedis</taxon>
        <taxon>Lojkania</taxon>
    </lineage>
</organism>
<feature type="compositionally biased region" description="Pro residues" evidence="1">
    <location>
        <begin position="319"/>
        <end position="330"/>
    </location>
</feature>
<gene>
    <name evidence="2" type="ORF">CC78DRAFT_583956</name>
</gene>
<feature type="region of interest" description="Disordered" evidence="1">
    <location>
        <begin position="245"/>
        <end position="330"/>
    </location>
</feature>
<protein>
    <submittedName>
        <fullName evidence="2">Uncharacterized protein</fullName>
    </submittedName>
</protein>
<evidence type="ECO:0000313" key="2">
    <source>
        <dbReference type="EMBL" id="KAF2261230.1"/>
    </source>
</evidence>
<feature type="compositionally biased region" description="Basic residues" evidence="1">
    <location>
        <begin position="151"/>
        <end position="162"/>
    </location>
</feature>